<keyword evidence="2 5" id="KW-0547">Nucleotide-binding</keyword>
<feature type="compositionally biased region" description="Polar residues" evidence="6">
    <location>
        <begin position="368"/>
        <end position="381"/>
    </location>
</feature>
<evidence type="ECO:0000313" key="8">
    <source>
        <dbReference type="Proteomes" id="UP000050791"/>
    </source>
</evidence>
<dbReference type="GO" id="GO:0003777">
    <property type="term" value="F:microtubule motor activity"/>
    <property type="evidence" value="ECO:0007669"/>
    <property type="project" value="InterPro"/>
</dbReference>
<evidence type="ECO:0000256" key="1">
    <source>
        <dbReference type="ARBA" id="ARBA00004245"/>
    </source>
</evidence>
<feature type="compositionally biased region" description="Polar residues" evidence="6">
    <location>
        <begin position="542"/>
        <end position="552"/>
    </location>
</feature>
<evidence type="ECO:0000256" key="3">
    <source>
        <dbReference type="ARBA" id="ARBA00022840"/>
    </source>
</evidence>
<dbReference type="GO" id="GO:0008017">
    <property type="term" value="F:microtubule binding"/>
    <property type="evidence" value="ECO:0007669"/>
    <property type="project" value="InterPro"/>
</dbReference>
<feature type="compositionally biased region" description="Pro residues" evidence="6">
    <location>
        <begin position="18"/>
        <end position="28"/>
    </location>
</feature>
<feature type="compositionally biased region" description="Low complexity" evidence="6">
    <location>
        <begin position="909"/>
        <end position="924"/>
    </location>
</feature>
<dbReference type="PRINTS" id="PR00380">
    <property type="entry name" value="KINESINHEAVY"/>
</dbReference>
<organism evidence="8 9">
    <name type="scientific">Schistosoma mattheei</name>
    <dbReference type="NCBI Taxonomy" id="31246"/>
    <lineage>
        <taxon>Eukaryota</taxon>
        <taxon>Metazoa</taxon>
        <taxon>Spiralia</taxon>
        <taxon>Lophotrochozoa</taxon>
        <taxon>Platyhelminthes</taxon>
        <taxon>Trematoda</taxon>
        <taxon>Digenea</taxon>
        <taxon>Strigeidida</taxon>
        <taxon>Schistosomatoidea</taxon>
        <taxon>Schistosomatidae</taxon>
        <taxon>Schistosoma</taxon>
    </lineage>
</organism>
<evidence type="ECO:0000256" key="6">
    <source>
        <dbReference type="SAM" id="MobiDB-lite"/>
    </source>
</evidence>
<feature type="compositionally biased region" description="Low complexity" evidence="6">
    <location>
        <begin position="1001"/>
        <end position="1025"/>
    </location>
</feature>
<dbReference type="SUPFAM" id="SSF52540">
    <property type="entry name" value="P-loop containing nucleoside triphosphate hydrolases"/>
    <property type="match status" value="1"/>
</dbReference>
<keyword evidence="5" id="KW-0505">Motor protein</keyword>
<feature type="compositionally biased region" description="Basic and acidic residues" evidence="6">
    <location>
        <begin position="1"/>
        <end position="11"/>
    </location>
</feature>
<dbReference type="InterPro" id="IPR001752">
    <property type="entry name" value="Kinesin_motor_dom"/>
</dbReference>
<evidence type="ECO:0000313" key="9">
    <source>
        <dbReference type="WBParaSite" id="SMTH1_51600.2"/>
    </source>
</evidence>
<dbReference type="Gene3D" id="3.40.850.10">
    <property type="entry name" value="Kinesin motor domain"/>
    <property type="match status" value="1"/>
</dbReference>
<feature type="region of interest" description="Disordered" evidence="6">
    <location>
        <begin position="1001"/>
        <end position="1028"/>
    </location>
</feature>
<evidence type="ECO:0000259" key="7">
    <source>
        <dbReference type="PROSITE" id="PS50067"/>
    </source>
</evidence>
<feature type="region of interest" description="Disordered" evidence="6">
    <location>
        <begin position="512"/>
        <end position="552"/>
    </location>
</feature>
<dbReference type="PANTHER" id="PTHR21608:SF7">
    <property type="entry name" value="KINESIN-LIKE PROTEIN CG14535"/>
    <property type="match status" value="1"/>
</dbReference>
<proteinExistence type="inferred from homology"/>
<dbReference type="PROSITE" id="PS50067">
    <property type="entry name" value="KINESIN_MOTOR_2"/>
    <property type="match status" value="1"/>
</dbReference>
<dbReference type="Pfam" id="PF00225">
    <property type="entry name" value="Kinesin"/>
    <property type="match status" value="2"/>
</dbReference>
<accession>A0AA85BEQ8</accession>
<evidence type="ECO:0000256" key="4">
    <source>
        <dbReference type="ARBA" id="ARBA00023212"/>
    </source>
</evidence>
<feature type="binding site" evidence="5">
    <location>
        <begin position="285"/>
        <end position="292"/>
    </location>
    <ligand>
        <name>ATP</name>
        <dbReference type="ChEBI" id="CHEBI:30616"/>
    </ligand>
</feature>
<dbReference type="InterPro" id="IPR027640">
    <property type="entry name" value="Kinesin-like_fam"/>
</dbReference>
<feature type="compositionally biased region" description="Pro residues" evidence="6">
    <location>
        <begin position="925"/>
        <end position="940"/>
    </location>
</feature>
<keyword evidence="3 5" id="KW-0067">ATP-binding</keyword>
<dbReference type="SMART" id="SM00129">
    <property type="entry name" value="KISc"/>
    <property type="match status" value="1"/>
</dbReference>
<keyword evidence="4" id="KW-0963">Cytoplasm</keyword>
<dbReference type="InterPro" id="IPR036961">
    <property type="entry name" value="Kinesin_motor_dom_sf"/>
</dbReference>
<feature type="region of interest" description="Disordered" evidence="6">
    <location>
        <begin position="1"/>
        <end position="43"/>
    </location>
</feature>
<name>A0AA85BEQ8_9TREM</name>
<feature type="region of interest" description="Disordered" evidence="6">
    <location>
        <begin position="909"/>
        <end position="940"/>
    </location>
</feature>
<reference evidence="9" key="1">
    <citation type="submission" date="2023-11" db="UniProtKB">
        <authorList>
            <consortium name="WormBaseParasite"/>
        </authorList>
    </citation>
    <scope>IDENTIFICATION</scope>
</reference>
<sequence length="1467" mass="163463">MSSKFKKDSYNLKHPPFIATPPPPPPPSSSSSPSSLLNKQNKKMIKRSVTFEQSINSKSLLSSMTSTSSSSSSSSSSPISHCCTNLCNKQNTYTFSYLLRVNPPILPGDILNYLGFTKSTSATTTSTTTTTSTPILSRSNVNANSTGKVKVIICINQEYNNRNHNHNNQGLAITATTALNTIGSLLSSNNPLNTIHLKVNKNTCDFSSNSSSSSCIQIDENKRIITLLDPTPSRRRRGIGGVVRNYKFDNIVTQDTLKREFYTMVLNDALSAVLNGKDSCILTIGHKATGKTHSMIGYDYSPMECGIIPCGISWLYQLLNYQKQWYNTRFSIRISAVEITGLNEEFRDLLANTKASYDEEYSDKSPSHYLQTTNRPMQQKNSTSSSSSSSSSSFMNKISLGTNYEKAQTISAHMIDKLSHLCELRASTAEKAAYLLDTALSNRTVHNCNHLSGLSHMLFTLHLYQCKLENNSSEMSISGGRTKFHFLDLGCGRYGQHSIHVNKCVEAENNSNFNNHSKFNKNENTNNTTNSHSPTSSDSNNVSKFSTSEDSLSNCTTNLNQELKSIEYRTLSKALSLSGIGSVLLALLTGRRQLPYHDSSLTYLLREAITGNQIQPCILAHISENVQYYTETLQVIQLATEINRLRRRKIVINHIGTLTKDHELSLPLSLNASKSQEEIGSSTSNDTDTDFLRVNQSKHLHRRPRLGRLSYARSLGSCSSELDCTSSGEQSCDTVIYVGNNKLLQGERRLSDSRITSYSIKKLGPRGLADGSIDIMDKTHSCRGSSELIALNDETLKQHSMDQNQHTEFPNMNNLITIKRMIPRTNATVWPRIMNRTKSRKFLQSLTTATTTSSSSSPTSMKISEMITNNNRIEETWIDGPNVSLSLLIKQRNDIVNLSNYKDNSFMSEMNNSSNGSLLLSQPSLPLPPTPTPTPPPPPPPSYHNVVHNLIKDHIKTSFLSNTEELCEQMKEEPIINSIEAQNIHTTSMDKSIQYFNTTSTTSTTTTTTTTENHFSSNSMNSSFSTLDNNPTDNIPRALSDISECTEDAETIHESNSIKQSMINLSLKDELSTDLLTANLLTFDNLYTSCCQLSISSMLNEKQNHNISNLSTMMNTTTTTTNNNNNNTRPTEVLLDIGRQIREASKCNNYTIPTSYVTTVNVPQYLNHLNEDEELMLNMSNTKSTVLNQEFVNQLKQPITIHDTVSTSNSENRISLSPSMKFIENNEANDKNISQPTIVPFNLSINDQCQQQSNQQDHCSHNQLKCQHLTRSRLNTPAVDRKLTNSLLHNSSNNDDNNNSYSINNHNVSTHITSNTVNNSLFRVAEWVSSISTPHSCQLIDFDNTINCSLCHNGYKKSNTNVNDITTNNTTTNDNTTNNHISSNNSYQCLNDSCSNMITIKNSIKSNLIKEKNYSNYSIHSITPSTLNDSAIGSLNYTKQNDSLMNSVYRLKLNEKLDNKQGVSLYK</sequence>
<evidence type="ECO:0000256" key="2">
    <source>
        <dbReference type="ARBA" id="ARBA00022741"/>
    </source>
</evidence>
<dbReference type="Proteomes" id="UP000050791">
    <property type="component" value="Unassembled WGS sequence"/>
</dbReference>
<comment type="subcellular location">
    <subcellularLocation>
        <location evidence="1">Cytoplasm</location>
        <location evidence="1">Cytoskeleton</location>
    </subcellularLocation>
</comment>
<feature type="domain" description="Kinesin motor" evidence="7">
    <location>
        <begin position="196"/>
        <end position="645"/>
    </location>
</feature>
<dbReference type="WBParaSite" id="SMTH1_51600.2">
    <property type="protein sequence ID" value="SMTH1_51600.2"/>
    <property type="gene ID" value="SMTH1_51600"/>
</dbReference>
<protein>
    <recommendedName>
        <fullName evidence="7">Kinesin motor domain-containing protein</fullName>
    </recommendedName>
</protein>
<feature type="compositionally biased region" description="Low complexity" evidence="6">
    <location>
        <begin position="382"/>
        <end position="392"/>
    </location>
</feature>
<dbReference type="PANTHER" id="PTHR21608">
    <property type="entry name" value="KINESIN-LIKE PROTEIN CG14535"/>
    <property type="match status" value="1"/>
</dbReference>
<keyword evidence="4" id="KW-0206">Cytoskeleton</keyword>
<feature type="region of interest" description="Disordered" evidence="6">
    <location>
        <begin position="360"/>
        <end position="392"/>
    </location>
</feature>
<evidence type="ECO:0000256" key="5">
    <source>
        <dbReference type="PROSITE-ProRule" id="PRU00283"/>
    </source>
</evidence>
<dbReference type="GO" id="GO:0005856">
    <property type="term" value="C:cytoskeleton"/>
    <property type="evidence" value="ECO:0007669"/>
    <property type="project" value="UniProtKB-SubCell"/>
</dbReference>
<dbReference type="InterPro" id="IPR027417">
    <property type="entry name" value="P-loop_NTPase"/>
</dbReference>
<feature type="compositionally biased region" description="Low complexity" evidence="6">
    <location>
        <begin position="512"/>
        <end position="541"/>
    </location>
</feature>
<dbReference type="GO" id="GO:0005524">
    <property type="term" value="F:ATP binding"/>
    <property type="evidence" value="ECO:0007669"/>
    <property type="project" value="UniProtKB-UniRule"/>
</dbReference>
<dbReference type="GO" id="GO:0007018">
    <property type="term" value="P:microtubule-based movement"/>
    <property type="evidence" value="ECO:0007669"/>
    <property type="project" value="InterPro"/>
</dbReference>
<comment type="similarity">
    <text evidence="5">Belongs to the TRAFAC class myosin-kinesin ATPase superfamily. Kinesin family.</text>
</comment>